<dbReference type="InterPro" id="IPR006139">
    <property type="entry name" value="D-isomer_2_OHA_DH_cat_dom"/>
</dbReference>
<protein>
    <recommendedName>
        <fullName evidence="8">D-isomer specific 2-hydroxyacid dehydrogenase NAD-binding domain-containing protein</fullName>
    </recommendedName>
</protein>
<reference evidence="6 7" key="1">
    <citation type="submission" date="2013-10" db="EMBL/GenBank/DDBJ databases">
        <authorList>
            <consortium name="International Citrus Genome Consortium"/>
            <person name="Jenkins J."/>
            <person name="Schmutz J."/>
            <person name="Prochnik S."/>
            <person name="Rokhsar D."/>
            <person name="Gmitter F."/>
            <person name="Ollitrault P."/>
            <person name="Machado M."/>
            <person name="Talon M."/>
            <person name="Wincker P."/>
            <person name="Jaillon O."/>
            <person name="Morgante M."/>
        </authorList>
    </citation>
    <scope>NUCLEOTIDE SEQUENCE</scope>
    <source>
        <strain evidence="7">cv. Clemenules</strain>
    </source>
</reference>
<dbReference type="Gramene" id="ESR40196">
    <property type="protein sequence ID" value="ESR40196"/>
    <property type="gene ID" value="CICLE_v10027173mg"/>
</dbReference>
<name>V4SSV1_CITCL</name>
<evidence type="ECO:0008006" key="8">
    <source>
        <dbReference type="Google" id="ProtNLM"/>
    </source>
</evidence>
<feature type="domain" description="D-isomer specific 2-hydroxyacid dehydrogenase NAD-binding" evidence="5">
    <location>
        <begin position="143"/>
        <end position="192"/>
    </location>
</feature>
<dbReference type="SUPFAM" id="SSF52283">
    <property type="entry name" value="Formate/glycerate dehydrogenase catalytic domain-like"/>
    <property type="match status" value="1"/>
</dbReference>
<dbReference type="AlphaFoldDB" id="V4SSV1"/>
<dbReference type="GO" id="GO:0005829">
    <property type="term" value="C:cytosol"/>
    <property type="evidence" value="ECO:0007669"/>
    <property type="project" value="TreeGrafter"/>
</dbReference>
<evidence type="ECO:0000256" key="3">
    <source>
        <dbReference type="RuleBase" id="RU003719"/>
    </source>
</evidence>
<evidence type="ECO:0000256" key="1">
    <source>
        <dbReference type="ARBA" id="ARBA00023002"/>
    </source>
</evidence>
<dbReference type="InterPro" id="IPR006140">
    <property type="entry name" value="D-isomer_DH_NAD-bd"/>
</dbReference>
<dbReference type="GO" id="GO:0051287">
    <property type="term" value="F:NAD binding"/>
    <property type="evidence" value="ECO:0007669"/>
    <property type="project" value="InterPro"/>
</dbReference>
<dbReference type="InterPro" id="IPR036291">
    <property type="entry name" value="NAD(P)-bd_dom_sf"/>
</dbReference>
<dbReference type="GO" id="GO:0016618">
    <property type="term" value="F:hydroxypyruvate reductase [NAD(P)H] activity"/>
    <property type="evidence" value="ECO:0007669"/>
    <property type="project" value="TreeGrafter"/>
</dbReference>
<keyword evidence="1 3" id="KW-0560">Oxidoreductase</keyword>
<dbReference type="Pfam" id="PF02826">
    <property type="entry name" value="2-Hacid_dh_C"/>
    <property type="match status" value="2"/>
</dbReference>
<dbReference type="PANTHER" id="PTHR10996">
    <property type="entry name" value="2-HYDROXYACID DEHYDROGENASE-RELATED"/>
    <property type="match status" value="1"/>
</dbReference>
<evidence type="ECO:0000259" key="4">
    <source>
        <dbReference type="Pfam" id="PF00389"/>
    </source>
</evidence>
<dbReference type="Pfam" id="PF00389">
    <property type="entry name" value="2-Hacid_dh"/>
    <property type="match status" value="1"/>
</dbReference>
<dbReference type="EMBL" id="KI536925">
    <property type="protein sequence ID" value="ESR40196.1"/>
    <property type="molecule type" value="Genomic_DNA"/>
</dbReference>
<keyword evidence="7" id="KW-1185">Reference proteome</keyword>
<dbReference type="KEGG" id="cic:CICLE_v10027173mg"/>
<accession>V4SSV1</accession>
<dbReference type="Proteomes" id="UP000030687">
    <property type="component" value="Unassembled WGS sequence"/>
</dbReference>
<evidence type="ECO:0000256" key="2">
    <source>
        <dbReference type="ARBA" id="ARBA00023027"/>
    </source>
</evidence>
<proteinExistence type="inferred from homology"/>
<dbReference type="GO" id="GO:0030267">
    <property type="term" value="F:glyoxylate reductase (NADPH) activity"/>
    <property type="evidence" value="ECO:0007669"/>
    <property type="project" value="TreeGrafter"/>
</dbReference>
<dbReference type="PANTHER" id="PTHR10996:SF178">
    <property type="entry name" value="2-HYDROXYACID DEHYDROGENASE YGL185C-RELATED"/>
    <property type="match status" value="1"/>
</dbReference>
<dbReference type="InParanoid" id="V4SSV1"/>
<sequence length="224" mass="24548">MDSKGVLMTSPMNTYLEEKLKKHFKLFKLWTFEDKRKFFNDYNDFIRAVACNSGRAGLDKIDLVKCKEKGIQVTNTPDVLTDDVADAAIGLMLAVLRRLRISGRSVGIIGLGRIGMAVAKRAEAFGCFISYRSGAEIPNTKYKGALVDESELVSALLEEGLAGAGLDVFEHEPQVPEELFGLENVVLLPHAASGTEESRKATADIVIENLEACFLNKPLLTPVV</sequence>
<dbReference type="STRING" id="85681.V4SSV1"/>
<evidence type="ECO:0000259" key="5">
    <source>
        <dbReference type="Pfam" id="PF02826"/>
    </source>
</evidence>
<dbReference type="Gene3D" id="3.40.50.720">
    <property type="entry name" value="NAD(P)-binding Rossmann-like Domain"/>
    <property type="match status" value="4"/>
</dbReference>
<dbReference type="SUPFAM" id="SSF51735">
    <property type="entry name" value="NAD(P)-binding Rossmann-fold domains"/>
    <property type="match status" value="1"/>
</dbReference>
<evidence type="ECO:0000313" key="6">
    <source>
        <dbReference type="EMBL" id="ESR40196.1"/>
    </source>
</evidence>
<comment type="similarity">
    <text evidence="3">Belongs to the D-isomer specific 2-hydroxyacid dehydrogenase family.</text>
</comment>
<dbReference type="InterPro" id="IPR050223">
    <property type="entry name" value="D-isomer_2-hydroxyacid_DH"/>
</dbReference>
<dbReference type="eggNOG" id="KOG0069">
    <property type="taxonomic scope" value="Eukaryota"/>
</dbReference>
<keyword evidence="2" id="KW-0520">NAD</keyword>
<gene>
    <name evidence="6" type="ORF">CICLE_v10027173mg</name>
</gene>
<organism evidence="6 7">
    <name type="scientific">Citrus clementina</name>
    <name type="common">Clementine</name>
    <name type="synonym">Citrus deliciosa x Citrus sinensis</name>
    <dbReference type="NCBI Taxonomy" id="85681"/>
    <lineage>
        <taxon>Eukaryota</taxon>
        <taxon>Viridiplantae</taxon>
        <taxon>Streptophyta</taxon>
        <taxon>Embryophyta</taxon>
        <taxon>Tracheophyta</taxon>
        <taxon>Spermatophyta</taxon>
        <taxon>Magnoliopsida</taxon>
        <taxon>eudicotyledons</taxon>
        <taxon>Gunneridae</taxon>
        <taxon>Pentapetalae</taxon>
        <taxon>rosids</taxon>
        <taxon>malvids</taxon>
        <taxon>Sapindales</taxon>
        <taxon>Rutaceae</taxon>
        <taxon>Aurantioideae</taxon>
        <taxon>Citrus</taxon>
    </lineage>
</organism>
<feature type="domain" description="D-isomer specific 2-hydroxyacid dehydrogenase NAD-binding" evidence="5">
    <location>
        <begin position="98"/>
        <end position="132"/>
    </location>
</feature>
<feature type="domain" description="D-isomer specific 2-hydroxyacid dehydrogenase catalytic" evidence="4">
    <location>
        <begin position="56"/>
        <end position="223"/>
    </location>
</feature>
<evidence type="ECO:0000313" key="7">
    <source>
        <dbReference type="Proteomes" id="UP000030687"/>
    </source>
</evidence>